<dbReference type="Pfam" id="PF00989">
    <property type="entry name" value="PAS"/>
    <property type="match status" value="1"/>
</dbReference>
<organism evidence="8 9">
    <name type="scientific">Massilia eburnea</name>
    <dbReference type="NCBI Taxonomy" id="1776165"/>
    <lineage>
        <taxon>Bacteria</taxon>
        <taxon>Pseudomonadati</taxon>
        <taxon>Pseudomonadota</taxon>
        <taxon>Betaproteobacteria</taxon>
        <taxon>Burkholderiales</taxon>
        <taxon>Oxalobacteraceae</taxon>
        <taxon>Telluria group</taxon>
        <taxon>Massilia</taxon>
    </lineage>
</organism>
<dbReference type="EMBL" id="WNKX01000011">
    <property type="protein sequence ID" value="MTW12126.1"/>
    <property type="molecule type" value="Genomic_DNA"/>
</dbReference>
<accession>A0A6L6QKE3</accession>
<dbReference type="PANTHER" id="PTHR44757">
    <property type="entry name" value="DIGUANYLATE CYCLASE DGCP"/>
    <property type="match status" value="1"/>
</dbReference>
<dbReference type="GO" id="GO:0071111">
    <property type="term" value="F:cyclic-guanylate-specific phosphodiesterase activity"/>
    <property type="evidence" value="ECO:0007669"/>
    <property type="project" value="UniProtKB-EC"/>
</dbReference>
<dbReference type="InterPro" id="IPR029787">
    <property type="entry name" value="Nucleotide_cyclase"/>
</dbReference>
<feature type="modified residue" description="4-aspartylphosphate" evidence="2">
    <location>
        <position position="1000"/>
    </location>
</feature>
<dbReference type="Pfam" id="PF08448">
    <property type="entry name" value="PAS_4"/>
    <property type="match status" value="1"/>
</dbReference>
<dbReference type="Gene3D" id="3.30.450.20">
    <property type="entry name" value="PAS domain"/>
    <property type="match status" value="3"/>
</dbReference>
<dbReference type="InterPro" id="IPR035965">
    <property type="entry name" value="PAS-like_dom_sf"/>
</dbReference>
<keyword evidence="9" id="KW-1185">Reference proteome</keyword>
<dbReference type="GO" id="GO:0000160">
    <property type="term" value="P:phosphorelay signal transduction system"/>
    <property type="evidence" value="ECO:0007669"/>
    <property type="project" value="InterPro"/>
</dbReference>
<feature type="domain" description="Response regulatory" evidence="3">
    <location>
        <begin position="951"/>
        <end position="1066"/>
    </location>
</feature>
<dbReference type="SUPFAM" id="SSF55073">
    <property type="entry name" value="Nucleotide cyclase"/>
    <property type="match status" value="1"/>
</dbReference>
<dbReference type="PROSITE" id="PS50883">
    <property type="entry name" value="EAL"/>
    <property type="match status" value="1"/>
</dbReference>
<dbReference type="InterPro" id="IPR013656">
    <property type="entry name" value="PAS_4"/>
</dbReference>
<dbReference type="FunFam" id="3.30.70.270:FF:000001">
    <property type="entry name" value="Diguanylate cyclase domain protein"/>
    <property type="match status" value="1"/>
</dbReference>
<evidence type="ECO:0000259" key="6">
    <source>
        <dbReference type="PROSITE" id="PS50883"/>
    </source>
</evidence>
<protein>
    <submittedName>
        <fullName evidence="8">EAL domain-containing protein</fullName>
    </submittedName>
</protein>
<dbReference type="SMART" id="SM00448">
    <property type="entry name" value="REC"/>
    <property type="match status" value="1"/>
</dbReference>
<dbReference type="PROSITE" id="PS50887">
    <property type="entry name" value="GGDEF"/>
    <property type="match status" value="1"/>
</dbReference>
<dbReference type="InterPro" id="IPR013767">
    <property type="entry name" value="PAS_fold"/>
</dbReference>
<dbReference type="CDD" id="cd01948">
    <property type="entry name" value="EAL"/>
    <property type="match status" value="1"/>
</dbReference>
<dbReference type="PROSITE" id="PS50112">
    <property type="entry name" value="PAS"/>
    <property type="match status" value="2"/>
</dbReference>
<dbReference type="GO" id="GO:0006355">
    <property type="term" value="P:regulation of DNA-templated transcription"/>
    <property type="evidence" value="ECO:0007669"/>
    <property type="project" value="InterPro"/>
</dbReference>
<dbReference type="SMART" id="SM00267">
    <property type="entry name" value="GGDEF"/>
    <property type="match status" value="1"/>
</dbReference>
<evidence type="ECO:0000259" key="7">
    <source>
        <dbReference type="PROSITE" id="PS50887"/>
    </source>
</evidence>
<feature type="domain" description="PAC" evidence="5">
    <location>
        <begin position="331"/>
        <end position="383"/>
    </location>
</feature>
<name>A0A6L6QKE3_9BURK</name>
<dbReference type="Gene3D" id="3.30.70.270">
    <property type="match status" value="1"/>
</dbReference>
<feature type="domain" description="GGDEF" evidence="7">
    <location>
        <begin position="540"/>
        <end position="673"/>
    </location>
</feature>
<proteinExistence type="predicted"/>
<feature type="domain" description="PAC" evidence="5">
    <location>
        <begin position="454"/>
        <end position="508"/>
    </location>
</feature>
<feature type="domain" description="PAS" evidence="4">
    <location>
        <begin position="131"/>
        <end position="202"/>
    </location>
</feature>
<dbReference type="Proteomes" id="UP000472320">
    <property type="component" value="Unassembled WGS sequence"/>
</dbReference>
<dbReference type="SMART" id="SM00052">
    <property type="entry name" value="EAL"/>
    <property type="match status" value="1"/>
</dbReference>
<evidence type="ECO:0000256" key="2">
    <source>
        <dbReference type="PROSITE-ProRule" id="PRU00169"/>
    </source>
</evidence>
<gene>
    <name evidence="8" type="ORF">GM658_16090</name>
</gene>
<dbReference type="SUPFAM" id="SSF55785">
    <property type="entry name" value="PYP-like sensor domain (PAS domain)"/>
    <property type="match status" value="3"/>
</dbReference>
<dbReference type="FunFam" id="3.20.20.450:FF:000001">
    <property type="entry name" value="Cyclic di-GMP phosphodiesterase yahA"/>
    <property type="match status" value="1"/>
</dbReference>
<dbReference type="InterPro" id="IPR052155">
    <property type="entry name" value="Biofilm_reg_signaling"/>
</dbReference>
<dbReference type="SMART" id="SM00086">
    <property type="entry name" value="PAC"/>
    <property type="match status" value="3"/>
</dbReference>
<dbReference type="Pfam" id="PF00563">
    <property type="entry name" value="EAL"/>
    <property type="match status" value="1"/>
</dbReference>
<dbReference type="GO" id="GO:0071732">
    <property type="term" value="P:cellular response to nitric oxide"/>
    <property type="evidence" value="ECO:0007669"/>
    <property type="project" value="UniProtKB-ARBA"/>
</dbReference>
<dbReference type="SMART" id="SM00091">
    <property type="entry name" value="PAS"/>
    <property type="match status" value="4"/>
</dbReference>
<keyword evidence="2" id="KW-0597">Phosphoprotein</keyword>
<dbReference type="Gene3D" id="3.20.20.450">
    <property type="entry name" value="EAL domain"/>
    <property type="match status" value="1"/>
</dbReference>
<dbReference type="AlphaFoldDB" id="A0A6L6QKE3"/>
<comment type="catalytic activity">
    <reaction evidence="1">
        <text>3',3'-c-di-GMP + H2O = 5'-phosphoguanylyl(3'-&gt;5')guanosine + H(+)</text>
        <dbReference type="Rhea" id="RHEA:24902"/>
        <dbReference type="ChEBI" id="CHEBI:15377"/>
        <dbReference type="ChEBI" id="CHEBI:15378"/>
        <dbReference type="ChEBI" id="CHEBI:58754"/>
        <dbReference type="ChEBI" id="CHEBI:58805"/>
        <dbReference type="EC" id="3.1.4.52"/>
    </reaction>
    <physiologicalReaction direction="left-to-right" evidence="1">
        <dbReference type="Rhea" id="RHEA:24903"/>
    </physiologicalReaction>
</comment>
<dbReference type="SUPFAM" id="SSF52172">
    <property type="entry name" value="CheY-like"/>
    <property type="match status" value="1"/>
</dbReference>
<dbReference type="CDD" id="cd17569">
    <property type="entry name" value="REC_HupR-like"/>
    <property type="match status" value="1"/>
</dbReference>
<dbReference type="InterPro" id="IPR001633">
    <property type="entry name" value="EAL_dom"/>
</dbReference>
<evidence type="ECO:0000259" key="3">
    <source>
        <dbReference type="PROSITE" id="PS50110"/>
    </source>
</evidence>
<dbReference type="PANTHER" id="PTHR44757:SF2">
    <property type="entry name" value="BIOFILM ARCHITECTURE MAINTENANCE PROTEIN MBAA"/>
    <property type="match status" value="1"/>
</dbReference>
<dbReference type="InterPro" id="IPR043128">
    <property type="entry name" value="Rev_trsase/Diguanyl_cyclase"/>
</dbReference>
<dbReference type="NCBIfam" id="TIGR00229">
    <property type="entry name" value="sensory_box"/>
    <property type="match status" value="3"/>
</dbReference>
<reference evidence="8 9" key="1">
    <citation type="submission" date="2019-11" db="EMBL/GenBank/DDBJ databases">
        <title>Type strains purchased from KCTC, JCM and DSMZ.</title>
        <authorList>
            <person name="Lu H."/>
        </authorList>
    </citation>
    <scope>NUCLEOTIDE SEQUENCE [LARGE SCALE GENOMIC DNA]</scope>
    <source>
        <strain evidence="8 9">JCM 31587</strain>
    </source>
</reference>
<dbReference type="CDD" id="cd00130">
    <property type="entry name" value="PAS"/>
    <property type="match status" value="3"/>
</dbReference>
<evidence type="ECO:0000313" key="8">
    <source>
        <dbReference type="EMBL" id="MTW12126.1"/>
    </source>
</evidence>
<dbReference type="RefSeq" id="WP_155455064.1">
    <property type="nucleotide sequence ID" value="NZ_WNKX01000011.1"/>
</dbReference>
<dbReference type="OrthoDB" id="9813903at2"/>
<evidence type="ECO:0000259" key="5">
    <source>
        <dbReference type="PROSITE" id="PS50113"/>
    </source>
</evidence>
<evidence type="ECO:0000259" key="4">
    <source>
        <dbReference type="PROSITE" id="PS50112"/>
    </source>
</evidence>
<dbReference type="Pfam" id="PF13426">
    <property type="entry name" value="PAS_9"/>
    <property type="match status" value="1"/>
</dbReference>
<comment type="caution">
    <text evidence="8">The sequence shown here is derived from an EMBL/GenBank/DDBJ whole genome shotgun (WGS) entry which is preliminary data.</text>
</comment>
<dbReference type="PROSITE" id="PS50113">
    <property type="entry name" value="PAC"/>
    <property type="match status" value="2"/>
</dbReference>
<dbReference type="InterPro" id="IPR000160">
    <property type="entry name" value="GGDEF_dom"/>
</dbReference>
<dbReference type="InterPro" id="IPR001610">
    <property type="entry name" value="PAC"/>
</dbReference>
<dbReference type="CDD" id="cd01949">
    <property type="entry name" value="GGDEF"/>
    <property type="match status" value="1"/>
</dbReference>
<dbReference type="NCBIfam" id="TIGR00254">
    <property type="entry name" value="GGDEF"/>
    <property type="match status" value="1"/>
</dbReference>
<dbReference type="InterPro" id="IPR001789">
    <property type="entry name" value="Sig_transdc_resp-reg_receiver"/>
</dbReference>
<dbReference type="PROSITE" id="PS50110">
    <property type="entry name" value="RESPONSE_REGULATORY"/>
    <property type="match status" value="1"/>
</dbReference>
<sequence>MDRVSLASPGRTRLDAFTAVYEDSPNLAFMMDAEGALLAANAHVRRLAGELGTGGNAFGLFRNWSAVELRDDAMPEARQRGLWRGELALCAKEGDGTPVTLALEFYAGHGDQPECFRCLVTPLPEADSYGSRLRFKRLFDHHPHPMWVYDLASLRFLVVNRAAVEVYGYSEEEFLEMTIEDIRPSDEIERLHDDLSTAPSGSAQQSGAWTHRCKDGRHIQVEISSHPLLMAGHKARFVFAHDVTERLRIERALHASQEMTQLVVDHIPHQIFWKDLDLLYRGCNDVFLRAAGLSSQAEVVGKSDFDFPWSHNAERIRSDDLQIVRSGVPQLNREDHLLFADGSVHWFLINKLPLHDQAGKTIGLLGTIEDVSERKQVELMLQLHNRALESSVNAIAITAIQDGSDAIDYANQALAELTGYAAGELAGRSLEQLLSDQDDGAARTAVHEAVHGQNDVQLMLRGRRKDGRAYWAQLHVAPVGGPEGQRTHRVCVLTDMTSTMDYQAQLEHQANHDALTGLPNRNLCGDRLAQAIGYAQRYGHTVWVAFIDLDNFKLVNDNLGHEAGDELLRTVASRLNACVRDSDTVARMGGDEFVLVLLDGHEAMPSQAVLRKILDSIAAPVHLAGREHAVTCSMGVALYPADGTDPQLLMRYADIAMYRAKEGGRNQVQFYEPAMHARIVERAAIENELRGALARGEMFLVYQPKMNVATGEISGVEALLRWQHPTMGLIPPGRFIGVAEETGLIVALGRWVIRTACAQNKAWQDAGLKPLRVAVNVSARQFRDKGLADEVVEALRSTGLQAQHLELELTESMMMQNADEAVATVQRLKKVGVGVSIDDFGTGYSSLAYLKLFPIDYLKIDQSFVRDMLGDPTVAAIVRSVISLGHSLDFRIIAEGVESEGQLAYLQRYNCDEAQGFHLSKPITPEAFAALLQQEQSRQPALRPANETRGTLLLLDDEPNVLSSLMRLLRRDGYQILAAHNAQEAFSLLATHEVQVVVSDQRMPDMSGTEFLSRVRKLYPETVRIILSGYAELESVLNAINRGEIYRFYTKPWDDQALRGNIREAFRYHEMVHGGAGHAAPALSRQPGL</sequence>
<dbReference type="Gene3D" id="3.40.50.2300">
    <property type="match status" value="1"/>
</dbReference>
<evidence type="ECO:0000313" key="9">
    <source>
        <dbReference type="Proteomes" id="UP000472320"/>
    </source>
</evidence>
<evidence type="ECO:0000256" key="1">
    <source>
        <dbReference type="ARBA" id="ARBA00051114"/>
    </source>
</evidence>
<feature type="domain" description="EAL" evidence="6">
    <location>
        <begin position="682"/>
        <end position="936"/>
    </location>
</feature>
<dbReference type="InterPro" id="IPR000700">
    <property type="entry name" value="PAS-assoc_C"/>
</dbReference>
<dbReference type="SUPFAM" id="SSF141868">
    <property type="entry name" value="EAL domain-like"/>
    <property type="match status" value="1"/>
</dbReference>
<dbReference type="InterPro" id="IPR011006">
    <property type="entry name" value="CheY-like_superfamily"/>
</dbReference>
<dbReference type="Pfam" id="PF00072">
    <property type="entry name" value="Response_reg"/>
    <property type="match status" value="1"/>
</dbReference>
<dbReference type="Pfam" id="PF00990">
    <property type="entry name" value="GGDEF"/>
    <property type="match status" value="1"/>
</dbReference>
<feature type="domain" description="PAS" evidence="4">
    <location>
        <begin position="402"/>
        <end position="453"/>
    </location>
</feature>
<dbReference type="InterPro" id="IPR035919">
    <property type="entry name" value="EAL_sf"/>
</dbReference>
<dbReference type="InterPro" id="IPR000014">
    <property type="entry name" value="PAS"/>
</dbReference>